<organism evidence="1 2">
    <name type="scientific">Mameliella alba</name>
    <dbReference type="NCBI Taxonomy" id="561184"/>
    <lineage>
        <taxon>Bacteria</taxon>
        <taxon>Pseudomonadati</taxon>
        <taxon>Pseudomonadota</taxon>
        <taxon>Alphaproteobacteria</taxon>
        <taxon>Rhodobacterales</taxon>
        <taxon>Roseobacteraceae</taxon>
        <taxon>Mameliella</taxon>
    </lineage>
</organism>
<sequence>MLYDVTLSVRYAYALSAAAARMHLRMMPGNGPAQRLVSGLLQADPAPAFRRDRVDFFGNALTEMAYDAPLDTVDFRFTGRIRRDDLPKELDLSCALADMRRELAEVPSLAPDAPHHFLGASDRVVPVPSITAFSRGITRLDQPVLTVVEAISRALHEEITFDPTATDVTTDPATAFANRRGVCQDISHIMIAALRGIGIPAGYVSGFLRTEPPEGQPRLAGADAMHAWVRAWCGNEVGWIEIDPTNDMRVGADHISVAIGRDYADVAPVKGSLRSSGFHSTRHSVDVIPVEERTPVEAVGRSNTD</sequence>
<dbReference type="InterPro" id="IPR038765">
    <property type="entry name" value="Papain-like_cys_pep_sf"/>
</dbReference>
<gene>
    <name evidence="1" type="ORF">OA50_04368</name>
</gene>
<dbReference type="InterPro" id="IPR002931">
    <property type="entry name" value="Transglutaminase-like"/>
</dbReference>
<dbReference type="PANTHER" id="PTHR33490">
    <property type="entry name" value="BLR5614 PROTEIN-RELATED"/>
    <property type="match status" value="1"/>
</dbReference>
<evidence type="ECO:0000313" key="2">
    <source>
        <dbReference type="Proteomes" id="UP000030960"/>
    </source>
</evidence>
<dbReference type="InterPro" id="IPR013589">
    <property type="entry name" value="Bac_transglu_N"/>
</dbReference>
<proteinExistence type="predicted"/>
<keyword evidence="2" id="KW-1185">Reference proteome</keyword>
<dbReference type="OrthoDB" id="9804023at2"/>
<dbReference type="SUPFAM" id="SSF54001">
    <property type="entry name" value="Cysteine proteinases"/>
    <property type="match status" value="1"/>
</dbReference>
<dbReference type="PANTHER" id="PTHR33490:SF7">
    <property type="entry name" value="BLR2979 PROTEIN"/>
    <property type="match status" value="1"/>
</dbReference>
<dbReference type="AlphaFoldDB" id="A0A0B3S2T4"/>
<reference evidence="1 2" key="1">
    <citation type="submission" date="2014-10" db="EMBL/GenBank/DDBJ databases">
        <title>Genome sequence of Ponticoccus sp. strain UMTAT08 isolated from clonal culture of toxic dinoflagellate Alexandrium tamiyavanichii.</title>
        <authorList>
            <person name="Gan H.Y."/>
            <person name="Muhd D.-D."/>
            <person name="Mohd Noor M.E."/>
            <person name="Yeong Y.S."/>
            <person name="Usup G."/>
        </authorList>
    </citation>
    <scope>NUCLEOTIDE SEQUENCE [LARGE SCALE GENOMIC DNA]</scope>
    <source>
        <strain evidence="1 2">UMTAT08</strain>
    </source>
</reference>
<accession>A0A0B3S2T4</accession>
<dbReference type="Proteomes" id="UP000030960">
    <property type="component" value="Unassembled WGS sequence"/>
</dbReference>
<dbReference type="Pfam" id="PF01841">
    <property type="entry name" value="Transglut_core"/>
    <property type="match status" value="1"/>
</dbReference>
<dbReference type="RefSeq" id="WP_043145142.1">
    <property type="nucleotide sequence ID" value="NZ_JAHVJH010000005.1"/>
</dbReference>
<dbReference type="PATRIC" id="fig|1515334.3.peg.4400"/>
<dbReference type="STRING" id="561184.SAMN05216376_102436"/>
<dbReference type="EMBL" id="JSUQ01000020">
    <property type="protein sequence ID" value="KHQ51001.1"/>
    <property type="molecule type" value="Genomic_DNA"/>
</dbReference>
<dbReference type="Gene3D" id="3.10.620.30">
    <property type="match status" value="1"/>
</dbReference>
<dbReference type="Pfam" id="PF08379">
    <property type="entry name" value="Bact_transglu_N"/>
    <property type="match status" value="1"/>
</dbReference>
<name>A0A0B3S2T4_9RHOB</name>
<comment type="caution">
    <text evidence="1">The sequence shown here is derived from an EMBL/GenBank/DDBJ whole genome shotgun (WGS) entry which is preliminary data.</text>
</comment>
<accession>A0A225QSW6</accession>
<evidence type="ECO:0000313" key="1">
    <source>
        <dbReference type="EMBL" id="KHQ51001.1"/>
    </source>
</evidence>
<protein>
    <submittedName>
        <fullName evidence="1">Transglutaminase</fullName>
    </submittedName>
</protein>
<dbReference type="SMART" id="SM00460">
    <property type="entry name" value="TGc"/>
    <property type="match status" value="1"/>
</dbReference>